<keyword evidence="2" id="KW-1185">Reference proteome</keyword>
<proteinExistence type="predicted"/>
<evidence type="ECO:0000313" key="1">
    <source>
        <dbReference type="EMBL" id="GKX27854.1"/>
    </source>
</evidence>
<evidence type="ECO:0000313" key="2">
    <source>
        <dbReference type="Proteomes" id="UP001144256"/>
    </source>
</evidence>
<dbReference type="Proteomes" id="UP001144256">
    <property type="component" value="Unassembled WGS sequence"/>
</dbReference>
<accession>A0A9W5Y7S0</accession>
<dbReference type="RefSeq" id="WP_281811574.1">
    <property type="nucleotide sequence ID" value="NZ_BRLB01000001.1"/>
</dbReference>
<dbReference type="AlphaFoldDB" id="A0A9W5Y7S0"/>
<protein>
    <submittedName>
        <fullName evidence="1">Uncharacterized protein</fullName>
    </submittedName>
</protein>
<gene>
    <name evidence="1" type="ORF">SH1V18_03340</name>
</gene>
<sequence>MFYVILGIAFCIVPLLAYRKGLKDGLAIKQNEPITPLIKNPVKAVKEYKEEKEISQKDKEKLEELEEWLGYGGDIK</sequence>
<dbReference type="EMBL" id="BRLB01000001">
    <property type="protein sequence ID" value="GKX27854.1"/>
    <property type="molecule type" value="Genomic_DNA"/>
</dbReference>
<name>A0A9W5Y7S0_9FIRM</name>
<comment type="caution">
    <text evidence="1">The sequence shown here is derived from an EMBL/GenBank/DDBJ whole genome shotgun (WGS) entry which is preliminary data.</text>
</comment>
<organism evidence="1 2">
    <name type="scientific">Vallitalea longa</name>
    <dbReference type="NCBI Taxonomy" id="2936439"/>
    <lineage>
        <taxon>Bacteria</taxon>
        <taxon>Bacillati</taxon>
        <taxon>Bacillota</taxon>
        <taxon>Clostridia</taxon>
        <taxon>Lachnospirales</taxon>
        <taxon>Vallitaleaceae</taxon>
        <taxon>Vallitalea</taxon>
    </lineage>
</organism>
<reference evidence="1" key="1">
    <citation type="submission" date="2022-06" db="EMBL/GenBank/DDBJ databases">
        <title>Vallitalea longa sp. nov., an anaerobic bacterium isolated from marine sediment.</title>
        <authorList>
            <person name="Hirano S."/>
            <person name="Terahara T."/>
            <person name="Mori K."/>
            <person name="Hamada M."/>
            <person name="Matsumoto R."/>
            <person name="Kobayashi T."/>
        </authorList>
    </citation>
    <scope>NUCLEOTIDE SEQUENCE</scope>
    <source>
        <strain evidence="1">SH18-1</strain>
    </source>
</reference>